<dbReference type="PANTHER" id="PTHR43569">
    <property type="entry name" value="AMIDOHYDROLASE"/>
    <property type="match status" value="1"/>
</dbReference>
<dbReference type="InterPro" id="IPR032466">
    <property type="entry name" value="Metal_Hydrolase"/>
</dbReference>
<name>A0A927F8G1_9BACT</name>
<accession>A0A927F8G1</accession>
<dbReference type="GO" id="GO:0016787">
    <property type="term" value="F:hydrolase activity"/>
    <property type="evidence" value="ECO:0007669"/>
    <property type="project" value="InterPro"/>
</dbReference>
<dbReference type="PANTHER" id="PTHR43569:SF2">
    <property type="entry name" value="AMIDOHYDROLASE-RELATED DOMAIN-CONTAINING PROTEIN"/>
    <property type="match status" value="1"/>
</dbReference>
<dbReference type="Pfam" id="PF04909">
    <property type="entry name" value="Amidohydro_2"/>
    <property type="match status" value="1"/>
</dbReference>
<dbReference type="SUPFAM" id="SSF51556">
    <property type="entry name" value="Metallo-dependent hydrolases"/>
    <property type="match status" value="1"/>
</dbReference>
<proteinExistence type="inferred from homology"/>
<keyword evidence="4" id="KW-1185">Reference proteome</keyword>
<dbReference type="Proteomes" id="UP000622317">
    <property type="component" value="Unassembled WGS sequence"/>
</dbReference>
<reference evidence="3" key="1">
    <citation type="submission" date="2020-09" db="EMBL/GenBank/DDBJ databases">
        <title>Pelagicoccus enzymogenes sp. nov. with an EPS production, isolated from marine sediment.</title>
        <authorList>
            <person name="Feng X."/>
        </authorList>
    </citation>
    <scope>NUCLEOTIDE SEQUENCE</scope>
    <source>
        <strain evidence="3">NFK12</strain>
    </source>
</reference>
<dbReference type="RefSeq" id="WP_191617509.1">
    <property type="nucleotide sequence ID" value="NZ_JACYFG010000036.1"/>
</dbReference>
<evidence type="ECO:0000313" key="3">
    <source>
        <dbReference type="EMBL" id="MBD5780407.1"/>
    </source>
</evidence>
<gene>
    <name evidence="3" type="ORF">IEN85_12980</name>
</gene>
<evidence type="ECO:0000256" key="1">
    <source>
        <dbReference type="ARBA" id="ARBA00038310"/>
    </source>
</evidence>
<evidence type="ECO:0000259" key="2">
    <source>
        <dbReference type="Pfam" id="PF04909"/>
    </source>
</evidence>
<feature type="domain" description="Amidohydrolase-related" evidence="2">
    <location>
        <begin position="4"/>
        <end position="278"/>
    </location>
</feature>
<comment type="similarity">
    <text evidence="1">Belongs to the metallo-dependent hydrolases superfamily.</text>
</comment>
<comment type="caution">
    <text evidence="3">The sequence shown here is derived from an EMBL/GenBank/DDBJ whole genome shotgun (WGS) entry which is preliminary data.</text>
</comment>
<dbReference type="InterPro" id="IPR052350">
    <property type="entry name" value="Metallo-dep_Lactonases"/>
</dbReference>
<protein>
    <submittedName>
        <fullName evidence="3">Amidohydrolase</fullName>
    </submittedName>
</protein>
<evidence type="ECO:0000313" key="4">
    <source>
        <dbReference type="Proteomes" id="UP000622317"/>
    </source>
</evidence>
<dbReference type="Gene3D" id="3.20.20.140">
    <property type="entry name" value="Metal-dependent hydrolases"/>
    <property type="match status" value="1"/>
</dbReference>
<organism evidence="3 4">
    <name type="scientific">Pelagicoccus enzymogenes</name>
    <dbReference type="NCBI Taxonomy" id="2773457"/>
    <lineage>
        <taxon>Bacteria</taxon>
        <taxon>Pseudomonadati</taxon>
        <taxon>Verrucomicrobiota</taxon>
        <taxon>Opitutia</taxon>
        <taxon>Puniceicoccales</taxon>
        <taxon>Pelagicoccaceae</taxon>
        <taxon>Pelagicoccus</taxon>
    </lineage>
</organism>
<dbReference type="AlphaFoldDB" id="A0A927F8G1"/>
<sequence>MRIVDTHQHLWEQDRFPYSWTAGIPALNRSFSLEDYRQASLGEGVSKTIFMECDVDAPHALGEARWAQGLADANPLIAGIVASAPLESDTFSNHLEALLDLSKLRGIRRVLHTRDDDFSKTPLFRENLKRLPKHGLVFDLCVLSRQLPVAIDLVRACPEVSFVLDHCGVPDVKGEGFHPWKEDIRELSGYANVVACKVSGIVAYADPEKVEACSMRPWFEHVVSCFGWERMVWGGDWPVCTLTSDLRNWIQITKELCSQASDSERSKLFSINAERIYGV</sequence>
<dbReference type="EMBL" id="JACYFG010000036">
    <property type="protein sequence ID" value="MBD5780407.1"/>
    <property type="molecule type" value="Genomic_DNA"/>
</dbReference>
<dbReference type="InterPro" id="IPR006680">
    <property type="entry name" value="Amidohydro-rel"/>
</dbReference>